<evidence type="ECO:0000313" key="6">
    <source>
        <dbReference type="Proteomes" id="UP000005877"/>
    </source>
</evidence>
<dbReference type="HOGENOM" id="CLU_548163_0_0_2"/>
<dbReference type="Pfam" id="PF13229">
    <property type="entry name" value="Beta_helix"/>
    <property type="match status" value="1"/>
</dbReference>
<keyword evidence="2" id="KW-0677">Repeat</keyword>
<evidence type="ECO:0000256" key="1">
    <source>
        <dbReference type="ARBA" id="ARBA00004906"/>
    </source>
</evidence>
<dbReference type="STRING" id="1110509.Mhar_0022"/>
<dbReference type="InterPro" id="IPR012334">
    <property type="entry name" value="Pectin_lyas_fold"/>
</dbReference>
<protein>
    <submittedName>
        <fullName evidence="5">Periplasmic copper-binding protein (NosD), putative</fullName>
    </submittedName>
</protein>
<dbReference type="AlphaFoldDB" id="G7WJX4"/>
<dbReference type="EMBL" id="CP003117">
    <property type="protein sequence ID" value="AET63415.1"/>
    <property type="molecule type" value="Genomic_DNA"/>
</dbReference>
<dbReference type="PATRIC" id="fig|1110509.7.peg.23"/>
<name>G7WJX4_METH6</name>
<dbReference type="KEGG" id="mhi:Mhar_0022"/>
<dbReference type="InterPro" id="IPR011050">
    <property type="entry name" value="Pectin_lyase_fold/virulence"/>
</dbReference>
<reference evidence="5 6" key="1">
    <citation type="journal article" date="2012" name="PLoS ONE">
        <title>The genome characteristics and predicted function of methyl-group oxidation pathway in the obligate aceticlastic methanogens, Methanosaeta spp.</title>
        <authorList>
            <person name="Zhu J."/>
            <person name="Zheng H."/>
            <person name="Ai G."/>
            <person name="Zhang G."/>
            <person name="Liu D."/>
            <person name="Liu X."/>
            <person name="Dong X."/>
        </authorList>
    </citation>
    <scope>NUCLEOTIDE SEQUENCE [LARGE SCALE GENOMIC DNA]</scope>
    <source>
        <strain evidence="5 6">6Ac</strain>
    </source>
</reference>
<dbReference type="InterPro" id="IPR039448">
    <property type="entry name" value="Beta_helix"/>
</dbReference>
<organism evidence="5 6">
    <name type="scientific">Methanothrix harundinacea (strain 6Ac)</name>
    <name type="common">Methanosaeta harundinacea</name>
    <dbReference type="NCBI Taxonomy" id="1110509"/>
    <lineage>
        <taxon>Archaea</taxon>
        <taxon>Methanobacteriati</taxon>
        <taxon>Methanobacteriota</taxon>
        <taxon>Stenosarchaea group</taxon>
        <taxon>Methanomicrobia</taxon>
        <taxon>Methanotrichales</taxon>
        <taxon>Methanotrichaceae</taxon>
        <taxon>Methanothrix</taxon>
    </lineage>
</organism>
<proteinExistence type="predicted"/>
<evidence type="ECO:0000256" key="2">
    <source>
        <dbReference type="ARBA" id="ARBA00022737"/>
    </source>
</evidence>
<dbReference type="SMART" id="SM00710">
    <property type="entry name" value="PbH1"/>
    <property type="match status" value="9"/>
</dbReference>
<dbReference type="InterPro" id="IPR022441">
    <property type="entry name" value="Para_beta_helix_rpt-2"/>
</dbReference>
<dbReference type="NCBIfam" id="TIGR03804">
    <property type="entry name" value="para_beta_helix"/>
    <property type="match status" value="4"/>
</dbReference>
<dbReference type="InterPro" id="IPR051550">
    <property type="entry name" value="SCF-Subunits/Alg-Epimerases"/>
</dbReference>
<evidence type="ECO:0000259" key="4">
    <source>
        <dbReference type="Pfam" id="PF13229"/>
    </source>
</evidence>
<dbReference type="InterPro" id="IPR006626">
    <property type="entry name" value="PbH1"/>
</dbReference>
<keyword evidence="3" id="KW-0833">Ubl conjugation pathway</keyword>
<sequence>MKSSAHLSPFLGATAILAFLLVTAASAATIQAGSDLQAAINQAVPGDTVLAAPGVYGGVEITKSINLIGDGARIRADDRQIGMKVGADDVTISGFTVEGGFYGIHLVGSRNCTISNNTITGCVQWGIGLISSDDNRIENNVANYNGLGGEGWYGIYLSGSHRNLIQDNVASFNGEYGIALFPSCSENVIRENVAERNDYGIYMFTNCADNLIQKNRLAQNFNSGIKMINGCSKNQILENDIVENGVVGIFLQRGSGYNLIRGNEIADNSKFGIQIQEGPSGNNTIVENNISASQRGIFVNTDGNHIYKNRIFDCVIPAEDRGVNQWYADYPEGGNFWGDYIGTDEFGGPGQNISGSDGFADLPRIINERARDIYPVMGEAVLPLQLVDASINPARASIGAEVTVEAVLDSKNGVAQVSARTRSLLRSSERTPYIRMDRAGDGAYVGTLQTALMGPGRYEIILSAKDSKGYEVEETIGELELIPRAGWSFDEALSKGL</sequence>
<evidence type="ECO:0000256" key="3">
    <source>
        <dbReference type="ARBA" id="ARBA00022786"/>
    </source>
</evidence>
<dbReference type="SUPFAM" id="SSF51126">
    <property type="entry name" value="Pectin lyase-like"/>
    <property type="match status" value="2"/>
</dbReference>
<dbReference type="OrthoDB" id="148152at2157"/>
<accession>G7WJX4</accession>
<dbReference type="PANTHER" id="PTHR22990:SF15">
    <property type="entry name" value="F-BOX ONLY PROTEIN 10"/>
    <property type="match status" value="1"/>
</dbReference>
<dbReference type="Gene3D" id="2.160.20.10">
    <property type="entry name" value="Single-stranded right-handed beta-helix, Pectin lyase-like"/>
    <property type="match status" value="1"/>
</dbReference>
<dbReference type="Proteomes" id="UP000005877">
    <property type="component" value="Chromosome"/>
</dbReference>
<dbReference type="GeneID" id="12509191"/>
<feature type="domain" description="Right handed beta helix" evidence="4">
    <location>
        <begin position="87"/>
        <end position="241"/>
    </location>
</feature>
<evidence type="ECO:0000313" key="5">
    <source>
        <dbReference type="EMBL" id="AET63415.1"/>
    </source>
</evidence>
<dbReference type="RefSeq" id="WP_014585604.1">
    <property type="nucleotide sequence ID" value="NC_017527.1"/>
</dbReference>
<comment type="pathway">
    <text evidence="1">Protein modification; protein ubiquitination.</text>
</comment>
<dbReference type="PANTHER" id="PTHR22990">
    <property type="entry name" value="F-BOX ONLY PROTEIN"/>
    <property type="match status" value="1"/>
</dbReference>
<keyword evidence="6" id="KW-1185">Reference proteome</keyword>
<gene>
    <name evidence="5" type="ordered locus">Mhar_0022</name>
</gene>